<dbReference type="EMBL" id="CAJOAY010000039">
    <property type="protein sequence ID" value="CAF3502681.1"/>
    <property type="molecule type" value="Genomic_DNA"/>
</dbReference>
<evidence type="ECO:0000313" key="8">
    <source>
        <dbReference type="Proteomes" id="UP000663832"/>
    </source>
</evidence>
<evidence type="ECO:0000313" key="7">
    <source>
        <dbReference type="EMBL" id="CAF4368853.1"/>
    </source>
</evidence>
<gene>
    <name evidence="1" type="ORF">BJG266_LOCUS11859</name>
    <name evidence="3" type="ORF">JYZ213_LOCUS20696</name>
    <name evidence="6" type="ORF">OKA104_LOCUS1589</name>
    <name evidence="7" type="ORF">OXD698_LOCUS49726</name>
    <name evidence="4" type="ORF">QVE165_LOCUS22283</name>
    <name evidence="5" type="ORF">QVE165_LOCUS22457</name>
    <name evidence="2" type="ORF">VCS650_LOCUS17487</name>
</gene>
<dbReference type="OrthoDB" id="10046663at2759"/>
<sequence>MSMSIKDQNNKYQQIIGKDGDKASEIKKIECEQRLIVERMLRLEVQKERLQNLLDVLQSLDSDQDDDESN</sequence>
<evidence type="ECO:0000313" key="1">
    <source>
        <dbReference type="EMBL" id="CAF0926937.1"/>
    </source>
</evidence>
<dbReference type="Proteomes" id="UP000663832">
    <property type="component" value="Unassembled WGS sequence"/>
</dbReference>
<dbReference type="EMBL" id="CAJNOG010000220">
    <property type="protein sequence ID" value="CAF1088369.1"/>
    <property type="molecule type" value="Genomic_DNA"/>
</dbReference>
<dbReference type="Proteomes" id="UP000663844">
    <property type="component" value="Unassembled WGS sequence"/>
</dbReference>
<evidence type="ECO:0000313" key="6">
    <source>
        <dbReference type="EMBL" id="CAF3502681.1"/>
    </source>
</evidence>
<dbReference type="AlphaFoldDB" id="A0A814NBS0"/>
<evidence type="ECO:0000313" key="9">
    <source>
        <dbReference type="Proteomes" id="UP000663845"/>
    </source>
</evidence>
<evidence type="ECO:0000313" key="3">
    <source>
        <dbReference type="EMBL" id="CAF1088369.1"/>
    </source>
</evidence>
<dbReference type="Proteomes" id="UP000663881">
    <property type="component" value="Unassembled WGS sequence"/>
</dbReference>
<evidence type="ECO:0000313" key="2">
    <source>
        <dbReference type="EMBL" id="CAF1052521.1"/>
    </source>
</evidence>
<dbReference type="EMBL" id="CAJNON010000161">
    <property type="protein sequence ID" value="CAF1052521.1"/>
    <property type="molecule type" value="Genomic_DNA"/>
</dbReference>
<evidence type="ECO:0000313" key="4">
    <source>
        <dbReference type="EMBL" id="CAF1137435.1"/>
    </source>
</evidence>
<dbReference type="EMBL" id="CAJNOM010000146">
    <property type="protein sequence ID" value="CAF1137435.1"/>
    <property type="molecule type" value="Genomic_DNA"/>
</dbReference>
<protein>
    <submittedName>
        <fullName evidence="3">Uncharacterized protein</fullName>
    </submittedName>
</protein>
<name>A0A814NBS0_9BILA</name>
<proteinExistence type="predicted"/>
<evidence type="ECO:0000313" key="5">
    <source>
        <dbReference type="EMBL" id="CAF1140614.1"/>
    </source>
</evidence>
<dbReference type="Proteomes" id="UP000663845">
    <property type="component" value="Unassembled WGS sequence"/>
</dbReference>
<dbReference type="Proteomes" id="UP000663877">
    <property type="component" value="Unassembled WGS sequence"/>
</dbReference>
<dbReference type="EMBL" id="CAJOAZ010022776">
    <property type="protein sequence ID" value="CAF4368853.1"/>
    <property type="molecule type" value="Genomic_DNA"/>
</dbReference>
<comment type="caution">
    <text evidence="3">The sequence shown here is derived from an EMBL/GenBank/DDBJ whole genome shotgun (WGS) entry which is preliminary data.</text>
</comment>
<dbReference type="Proteomes" id="UP000663891">
    <property type="component" value="Unassembled WGS sequence"/>
</dbReference>
<accession>A0A814NBS0</accession>
<dbReference type="EMBL" id="CAJNOI010000044">
    <property type="protein sequence ID" value="CAF0926937.1"/>
    <property type="molecule type" value="Genomic_DNA"/>
</dbReference>
<organism evidence="3 9">
    <name type="scientific">Adineta steineri</name>
    <dbReference type="NCBI Taxonomy" id="433720"/>
    <lineage>
        <taxon>Eukaryota</taxon>
        <taxon>Metazoa</taxon>
        <taxon>Spiralia</taxon>
        <taxon>Gnathifera</taxon>
        <taxon>Rotifera</taxon>
        <taxon>Eurotatoria</taxon>
        <taxon>Bdelloidea</taxon>
        <taxon>Adinetida</taxon>
        <taxon>Adinetidae</taxon>
        <taxon>Adineta</taxon>
    </lineage>
</organism>
<keyword evidence="8" id="KW-1185">Reference proteome</keyword>
<reference evidence="3" key="1">
    <citation type="submission" date="2021-02" db="EMBL/GenBank/DDBJ databases">
        <authorList>
            <person name="Nowell W R."/>
        </authorList>
    </citation>
    <scope>NUCLEOTIDE SEQUENCE</scope>
</reference>
<dbReference type="EMBL" id="CAJNOM010000148">
    <property type="protein sequence ID" value="CAF1140614.1"/>
    <property type="molecule type" value="Genomic_DNA"/>
</dbReference>